<evidence type="ECO:0000313" key="2">
    <source>
        <dbReference type="EMBL" id="KAG7166658.1"/>
    </source>
</evidence>
<dbReference type="Proteomes" id="UP000747542">
    <property type="component" value="Unassembled WGS sequence"/>
</dbReference>
<dbReference type="GO" id="GO:0016020">
    <property type="term" value="C:membrane"/>
    <property type="evidence" value="ECO:0007669"/>
    <property type="project" value="TreeGrafter"/>
</dbReference>
<dbReference type="GO" id="GO:0036064">
    <property type="term" value="C:ciliary basal body"/>
    <property type="evidence" value="ECO:0007669"/>
    <property type="project" value="TreeGrafter"/>
</dbReference>
<dbReference type="Pfam" id="PF23349">
    <property type="entry name" value="BBS7_hp"/>
    <property type="match status" value="1"/>
</dbReference>
<keyword evidence="3" id="KW-1185">Reference proteome</keyword>
<feature type="domain" description="BBS7 helical hairpin" evidence="1">
    <location>
        <begin position="11"/>
        <end position="90"/>
    </location>
</feature>
<dbReference type="GO" id="GO:0060271">
    <property type="term" value="P:cilium assembly"/>
    <property type="evidence" value="ECO:0007669"/>
    <property type="project" value="TreeGrafter"/>
</dbReference>
<dbReference type="GO" id="GO:0034464">
    <property type="term" value="C:BBSome"/>
    <property type="evidence" value="ECO:0007669"/>
    <property type="project" value="TreeGrafter"/>
</dbReference>
<dbReference type="GO" id="GO:0043005">
    <property type="term" value="C:neuron projection"/>
    <property type="evidence" value="ECO:0007669"/>
    <property type="project" value="TreeGrafter"/>
</dbReference>
<accession>A0A8J5MWP2</accession>
<name>A0A8J5MWP2_HOMAM</name>
<organism evidence="2 3">
    <name type="scientific">Homarus americanus</name>
    <name type="common">American lobster</name>
    <dbReference type="NCBI Taxonomy" id="6706"/>
    <lineage>
        <taxon>Eukaryota</taxon>
        <taxon>Metazoa</taxon>
        <taxon>Ecdysozoa</taxon>
        <taxon>Arthropoda</taxon>
        <taxon>Crustacea</taxon>
        <taxon>Multicrustacea</taxon>
        <taxon>Malacostraca</taxon>
        <taxon>Eumalacostraca</taxon>
        <taxon>Eucarida</taxon>
        <taxon>Decapoda</taxon>
        <taxon>Pleocyemata</taxon>
        <taxon>Astacidea</taxon>
        <taxon>Nephropoidea</taxon>
        <taxon>Nephropidae</taxon>
        <taxon>Homarus</taxon>
    </lineage>
</organism>
<dbReference type="GO" id="GO:0005930">
    <property type="term" value="C:axoneme"/>
    <property type="evidence" value="ECO:0007669"/>
    <property type="project" value="TreeGrafter"/>
</dbReference>
<dbReference type="PANTHER" id="PTHR16074:SF4">
    <property type="entry name" value="BARDET-BIEDL SYNDROME 7 PROTEIN"/>
    <property type="match status" value="1"/>
</dbReference>
<sequence>MLAKQRIGICRSNTSFLSPEYQHILDNADDLQAQYRKQPCHLERLYGMITDLYIDKYKFKGVNVKSRVPQLLEILDNYGSLNIQHLVNFFQAP</sequence>
<comment type="caution">
    <text evidence="2">The sequence shown here is derived from an EMBL/GenBank/DDBJ whole genome shotgun (WGS) entry which is preliminary data.</text>
</comment>
<evidence type="ECO:0000259" key="1">
    <source>
        <dbReference type="Pfam" id="PF23349"/>
    </source>
</evidence>
<reference evidence="2" key="1">
    <citation type="journal article" date="2021" name="Sci. Adv.">
        <title>The American lobster genome reveals insights on longevity, neural, and immune adaptations.</title>
        <authorList>
            <person name="Polinski J.M."/>
            <person name="Zimin A.V."/>
            <person name="Clark K.F."/>
            <person name="Kohn A.B."/>
            <person name="Sadowski N."/>
            <person name="Timp W."/>
            <person name="Ptitsyn A."/>
            <person name="Khanna P."/>
            <person name="Romanova D.Y."/>
            <person name="Williams P."/>
            <person name="Greenwood S.J."/>
            <person name="Moroz L.L."/>
            <person name="Walt D.R."/>
            <person name="Bodnar A.G."/>
        </authorList>
    </citation>
    <scope>NUCLEOTIDE SEQUENCE</scope>
    <source>
        <strain evidence="2">GMGI-L3</strain>
    </source>
</reference>
<proteinExistence type="predicted"/>
<dbReference type="GO" id="GO:0008104">
    <property type="term" value="P:intracellular protein localization"/>
    <property type="evidence" value="ECO:0007669"/>
    <property type="project" value="TreeGrafter"/>
</dbReference>
<protein>
    <submittedName>
        <fullName evidence="2">Bardet-Biedl syndrome 7-like 1</fullName>
    </submittedName>
</protein>
<gene>
    <name evidence="2" type="primary">Bbs7-L1</name>
    <name evidence="2" type="ORF">Hamer_G013684</name>
</gene>
<dbReference type="InterPro" id="IPR056335">
    <property type="entry name" value="BBS7_hairpin"/>
</dbReference>
<dbReference type="PANTHER" id="PTHR16074">
    <property type="entry name" value="BARDET-BIEDL SYNDROME 7 PROTEIN"/>
    <property type="match status" value="1"/>
</dbReference>
<evidence type="ECO:0000313" key="3">
    <source>
        <dbReference type="Proteomes" id="UP000747542"/>
    </source>
</evidence>
<dbReference type="AlphaFoldDB" id="A0A8J5MWP2"/>
<dbReference type="EMBL" id="JAHLQT010022272">
    <property type="protein sequence ID" value="KAG7166658.1"/>
    <property type="molecule type" value="Genomic_DNA"/>
</dbReference>